<dbReference type="RefSeq" id="WP_017928469.1">
    <property type="nucleotide sequence ID" value="NZ_KB822997.1"/>
</dbReference>
<feature type="domain" description="Endonuclease/exonuclease/phosphatase" evidence="1">
    <location>
        <begin position="14"/>
        <end position="228"/>
    </location>
</feature>
<organism evidence="2 3">
    <name type="scientific">Limimaricola hongkongensis DSM 17492</name>
    <dbReference type="NCBI Taxonomy" id="1122180"/>
    <lineage>
        <taxon>Bacteria</taxon>
        <taxon>Pseudomonadati</taxon>
        <taxon>Pseudomonadota</taxon>
        <taxon>Alphaproteobacteria</taxon>
        <taxon>Rhodobacterales</taxon>
        <taxon>Paracoccaceae</taxon>
        <taxon>Limimaricola</taxon>
    </lineage>
</organism>
<dbReference type="PANTHER" id="PTHR14859">
    <property type="entry name" value="CALCOFLUOR WHITE HYPERSENSITIVE PROTEIN PRECURSOR"/>
    <property type="match status" value="1"/>
</dbReference>
<dbReference type="GO" id="GO:0006506">
    <property type="term" value="P:GPI anchor biosynthetic process"/>
    <property type="evidence" value="ECO:0007669"/>
    <property type="project" value="TreeGrafter"/>
</dbReference>
<sequence length="238" mass="25957">MTHPHLRPGRLRLASYNIRKALGTDRRRNPARICNVIAAMEADIVVLQEADLRLGARPTAIPMTELAQLDGLRVVDFGQSAKSLGWHGNAMLVRDGIEVGALHRMVLPGFEPRGAIAADLDTPAGPLRVGGLHLGLLRGSRRLQLTHIVDELDRMPDRPTVLAGDLNEWSERVGLGRLARRFAIHAPGRSFHARRPVAALDRIAVGAGLVLEACGVWHTQPAPAASDHLPIWADLRHD</sequence>
<evidence type="ECO:0000259" key="1">
    <source>
        <dbReference type="Pfam" id="PF03372"/>
    </source>
</evidence>
<dbReference type="AlphaFoldDB" id="A0A017HDK1"/>
<dbReference type="Pfam" id="PF03372">
    <property type="entry name" value="Exo_endo_phos"/>
    <property type="match status" value="1"/>
</dbReference>
<dbReference type="STRING" id="1122180.Lokhon_01338"/>
<dbReference type="SUPFAM" id="SSF56219">
    <property type="entry name" value="DNase I-like"/>
    <property type="match status" value="1"/>
</dbReference>
<dbReference type="Gene3D" id="3.60.10.10">
    <property type="entry name" value="Endonuclease/exonuclease/phosphatase"/>
    <property type="match status" value="1"/>
</dbReference>
<keyword evidence="2" id="KW-0378">Hydrolase</keyword>
<dbReference type="InterPro" id="IPR005135">
    <property type="entry name" value="Endo/exonuclease/phosphatase"/>
</dbReference>
<protein>
    <submittedName>
        <fullName evidence="2">Metal-dependent hydrolase</fullName>
    </submittedName>
</protein>
<reference evidence="2 3" key="1">
    <citation type="submission" date="2013-03" db="EMBL/GenBank/DDBJ databases">
        <authorList>
            <person name="Fiebig A."/>
            <person name="Goeker M."/>
            <person name="Klenk H.-P.P."/>
        </authorList>
    </citation>
    <scope>NUCLEOTIDE SEQUENCE [LARGE SCALE GENOMIC DNA]</scope>
    <source>
        <strain evidence="2 3">DSM 17492</strain>
    </source>
</reference>
<dbReference type="Proteomes" id="UP000025047">
    <property type="component" value="Unassembled WGS sequence"/>
</dbReference>
<dbReference type="eggNOG" id="COG3568">
    <property type="taxonomic scope" value="Bacteria"/>
</dbReference>
<accession>A0A017HDK1</accession>
<dbReference type="InterPro" id="IPR036691">
    <property type="entry name" value="Endo/exonu/phosph_ase_sf"/>
</dbReference>
<evidence type="ECO:0000313" key="3">
    <source>
        <dbReference type="Proteomes" id="UP000025047"/>
    </source>
</evidence>
<comment type="caution">
    <text evidence="2">The sequence shown here is derived from an EMBL/GenBank/DDBJ whole genome shotgun (WGS) entry which is preliminary data.</text>
</comment>
<dbReference type="InterPro" id="IPR051916">
    <property type="entry name" value="GPI-anchor_lipid_remodeler"/>
</dbReference>
<keyword evidence="3" id="KW-1185">Reference proteome</keyword>
<dbReference type="GO" id="GO:0016787">
    <property type="term" value="F:hydrolase activity"/>
    <property type="evidence" value="ECO:0007669"/>
    <property type="project" value="UniProtKB-KW"/>
</dbReference>
<proteinExistence type="predicted"/>
<dbReference type="PANTHER" id="PTHR14859:SF15">
    <property type="entry name" value="ENDONUCLEASE_EXONUCLEASE_PHOSPHATASE DOMAIN-CONTAINING PROTEIN"/>
    <property type="match status" value="1"/>
</dbReference>
<dbReference type="OrthoDB" id="9813425at2"/>
<evidence type="ECO:0000313" key="2">
    <source>
        <dbReference type="EMBL" id="EYD72537.1"/>
    </source>
</evidence>
<dbReference type="PATRIC" id="fig|1122180.6.peg.1322"/>
<dbReference type="GO" id="GO:0016020">
    <property type="term" value="C:membrane"/>
    <property type="evidence" value="ECO:0007669"/>
    <property type="project" value="GOC"/>
</dbReference>
<dbReference type="HOGENOM" id="CLU_060500_3_0_5"/>
<name>A0A017HDK1_9RHOB</name>
<gene>
    <name evidence="2" type="ORF">Lokhon_01338</name>
</gene>
<dbReference type="EMBL" id="APGJ01000004">
    <property type="protein sequence ID" value="EYD72537.1"/>
    <property type="molecule type" value="Genomic_DNA"/>
</dbReference>